<evidence type="ECO:0000313" key="3">
    <source>
        <dbReference type="Proteomes" id="UP001164746"/>
    </source>
</evidence>
<name>A0ABY7FWZ7_MYAAR</name>
<evidence type="ECO:0000313" key="2">
    <source>
        <dbReference type="EMBL" id="WAR25572.1"/>
    </source>
</evidence>
<keyword evidence="1" id="KW-0472">Membrane</keyword>
<proteinExistence type="predicted"/>
<evidence type="ECO:0008006" key="4">
    <source>
        <dbReference type="Google" id="ProtNLM"/>
    </source>
</evidence>
<sequence>MKQTMYVGRFPNVIGLVDVTHIRINAPHQYEEDFVSPTEILAKNISCSFLHNFGLDHGDVFDRLGGIDVDQPDHDFPVQIKNPGNCLLFRDLLARTFFSRLIFGFLFLKGIVTVMTVFESLKNKYP</sequence>
<keyword evidence="3" id="KW-1185">Reference proteome</keyword>
<keyword evidence="1" id="KW-1133">Transmembrane helix</keyword>
<gene>
    <name evidence="2" type="ORF">MAR_011276</name>
</gene>
<organism evidence="2 3">
    <name type="scientific">Mya arenaria</name>
    <name type="common">Soft-shell clam</name>
    <dbReference type="NCBI Taxonomy" id="6604"/>
    <lineage>
        <taxon>Eukaryota</taxon>
        <taxon>Metazoa</taxon>
        <taxon>Spiralia</taxon>
        <taxon>Lophotrochozoa</taxon>
        <taxon>Mollusca</taxon>
        <taxon>Bivalvia</taxon>
        <taxon>Autobranchia</taxon>
        <taxon>Heteroconchia</taxon>
        <taxon>Euheterodonta</taxon>
        <taxon>Imparidentia</taxon>
        <taxon>Neoheterodontei</taxon>
        <taxon>Myida</taxon>
        <taxon>Myoidea</taxon>
        <taxon>Myidae</taxon>
        <taxon>Mya</taxon>
    </lineage>
</organism>
<accession>A0ABY7FWZ7</accession>
<feature type="transmembrane region" description="Helical" evidence="1">
    <location>
        <begin position="97"/>
        <end position="118"/>
    </location>
</feature>
<reference evidence="2" key="1">
    <citation type="submission" date="2022-11" db="EMBL/GenBank/DDBJ databases">
        <title>Centuries of genome instability and evolution in soft-shell clam transmissible cancer (bioRxiv).</title>
        <authorList>
            <person name="Hart S.F.M."/>
            <person name="Yonemitsu M.A."/>
            <person name="Giersch R.M."/>
            <person name="Beal B.F."/>
            <person name="Arriagada G."/>
            <person name="Davis B.W."/>
            <person name="Ostrander E.A."/>
            <person name="Goff S.P."/>
            <person name="Metzger M.J."/>
        </authorList>
    </citation>
    <scope>NUCLEOTIDE SEQUENCE</scope>
    <source>
        <strain evidence="2">MELC-2E11</strain>
        <tissue evidence="2">Siphon/mantle</tissue>
    </source>
</reference>
<dbReference type="Proteomes" id="UP001164746">
    <property type="component" value="Chromosome 14"/>
</dbReference>
<keyword evidence="1" id="KW-0812">Transmembrane</keyword>
<evidence type="ECO:0000256" key="1">
    <source>
        <dbReference type="SAM" id="Phobius"/>
    </source>
</evidence>
<protein>
    <recommendedName>
        <fullName evidence="4">Nuclease HARBI1</fullName>
    </recommendedName>
</protein>
<dbReference type="EMBL" id="CP111025">
    <property type="protein sequence ID" value="WAR25572.1"/>
    <property type="molecule type" value="Genomic_DNA"/>
</dbReference>